<keyword evidence="3" id="KW-1185">Reference proteome</keyword>
<organism evidence="2 3">
    <name type="scientific">Actinomadura algeriensis</name>
    <dbReference type="NCBI Taxonomy" id="1679523"/>
    <lineage>
        <taxon>Bacteria</taxon>
        <taxon>Bacillati</taxon>
        <taxon>Actinomycetota</taxon>
        <taxon>Actinomycetes</taxon>
        <taxon>Streptosporangiales</taxon>
        <taxon>Thermomonosporaceae</taxon>
        <taxon>Actinomadura</taxon>
    </lineage>
</organism>
<name>A0ABR9K3V5_9ACTN</name>
<proteinExistence type="predicted"/>
<keyword evidence="1" id="KW-0732">Signal</keyword>
<evidence type="ECO:0000313" key="2">
    <source>
        <dbReference type="EMBL" id="MBE1537535.1"/>
    </source>
</evidence>
<protein>
    <submittedName>
        <fullName evidence="2">Uncharacterized protein</fullName>
    </submittedName>
</protein>
<accession>A0ABR9K3V5</accession>
<gene>
    <name evidence="2" type="ORF">H4W34_007368</name>
</gene>
<evidence type="ECO:0000313" key="3">
    <source>
        <dbReference type="Proteomes" id="UP000627838"/>
    </source>
</evidence>
<comment type="caution">
    <text evidence="2">The sequence shown here is derived from an EMBL/GenBank/DDBJ whole genome shotgun (WGS) entry which is preliminary data.</text>
</comment>
<dbReference type="Proteomes" id="UP000627838">
    <property type="component" value="Unassembled WGS sequence"/>
</dbReference>
<feature type="signal peptide" evidence="1">
    <location>
        <begin position="1"/>
        <end position="25"/>
    </location>
</feature>
<dbReference type="EMBL" id="JADBDZ010000001">
    <property type="protein sequence ID" value="MBE1537535.1"/>
    <property type="molecule type" value="Genomic_DNA"/>
</dbReference>
<sequence length="54" mass="5817">MNKKNMKYVAIAFVIFYLLSSPNEAAGFVNNVFTQLGRAGSSVSSFVDGLDLSP</sequence>
<dbReference type="RefSeq" id="WP_192763396.1">
    <property type="nucleotide sequence ID" value="NZ_JADBDZ010000001.1"/>
</dbReference>
<feature type="chain" id="PRO_5045441315" evidence="1">
    <location>
        <begin position="26"/>
        <end position="54"/>
    </location>
</feature>
<reference evidence="2 3" key="1">
    <citation type="submission" date="2020-10" db="EMBL/GenBank/DDBJ databases">
        <title>Sequencing the genomes of 1000 actinobacteria strains.</title>
        <authorList>
            <person name="Klenk H.-P."/>
        </authorList>
    </citation>
    <scope>NUCLEOTIDE SEQUENCE [LARGE SCALE GENOMIC DNA]</scope>
    <source>
        <strain evidence="2 3">DSM 46744</strain>
    </source>
</reference>
<evidence type="ECO:0000256" key="1">
    <source>
        <dbReference type="SAM" id="SignalP"/>
    </source>
</evidence>